<dbReference type="InterPro" id="IPR002401">
    <property type="entry name" value="Cyt_P450_E_grp-I"/>
</dbReference>
<dbReference type="InterPro" id="IPR001128">
    <property type="entry name" value="Cyt_P450"/>
</dbReference>
<evidence type="ECO:0000256" key="1">
    <source>
        <dbReference type="ARBA" id="ARBA00010617"/>
    </source>
</evidence>
<evidence type="ECO:0000313" key="9">
    <source>
        <dbReference type="Proteomes" id="UP001589865"/>
    </source>
</evidence>
<evidence type="ECO:0000256" key="5">
    <source>
        <dbReference type="ARBA" id="ARBA00023004"/>
    </source>
</evidence>
<evidence type="ECO:0000313" key="8">
    <source>
        <dbReference type="EMBL" id="MFC0410509.1"/>
    </source>
</evidence>
<protein>
    <submittedName>
        <fullName evidence="8">Cytochrome P450</fullName>
    </submittedName>
</protein>
<dbReference type="Gene3D" id="1.10.630.10">
    <property type="entry name" value="Cytochrome P450"/>
    <property type="match status" value="1"/>
</dbReference>
<sequence>MSTEVFIPPRHEPPERVPGLLRGIVSLRGDVLRALPRIAFRREVMAVRVLRRQVVVVNHPEVVRDVFVTRGAIYGRKSHFKEQALSPVIGESLFANHGPLWAARRPAVARLLHPSGVDRFQPAFQDTGRVLLRDWRAGSAAGAVDVAPALAAATLRIMLHAVFGPQVPEDESTAIAEAFSDYQSRVQVIDLPHLVGLPSWTMGLQGVRARRAANEIRRRVGRLIASGLGEGGLLPGMRAARDEAGNPLLDEAGLLDEVAMMLLAGSETAANALAWTLFLLASDPRWQERVRAEAVAVLGDREPEAAELSRLSVNKAVLQEAMRLYPPVAILARQATAPDRIRHWQLRPGDTLLCIPWLLHRQEAIWDAPHAFKPERFLPENARSIPRFAYLPFGVGARVCAGAAFGMAEMQTLLAMLVRGFHFDPPEGPAPLPRFRLTLRPEGGMKLRLRPL</sequence>
<keyword evidence="6 7" id="KW-0503">Monooxygenase</keyword>
<dbReference type="InterPro" id="IPR050196">
    <property type="entry name" value="Cytochrome_P450_Monoox"/>
</dbReference>
<organism evidence="8 9">
    <name type="scientific">Roseomonas elaeocarpi</name>
    <dbReference type="NCBI Taxonomy" id="907779"/>
    <lineage>
        <taxon>Bacteria</taxon>
        <taxon>Pseudomonadati</taxon>
        <taxon>Pseudomonadota</taxon>
        <taxon>Alphaproteobacteria</taxon>
        <taxon>Acetobacterales</taxon>
        <taxon>Roseomonadaceae</taxon>
        <taxon>Roseomonas</taxon>
    </lineage>
</organism>
<dbReference type="InterPro" id="IPR036396">
    <property type="entry name" value="Cyt_P450_sf"/>
</dbReference>
<name>A0ABV6JXQ4_9PROT</name>
<keyword evidence="4 7" id="KW-0560">Oxidoreductase</keyword>
<evidence type="ECO:0000256" key="4">
    <source>
        <dbReference type="ARBA" id="ARBA00023002"/>
    </source>
</evidence>
<dbReference type="PRINTS" id="PR00385">
    <property type="entry name" value="P450"/>
</dbReference>
<evidence type="ECO:0000256" key="2">
    <source>
        <dbReference type="ARBA" id="ARBA00022617"/>
    </source>
</evidence>
<gene>
    <name evidence="8" type="ORF">ACFFGY_19835</name>
</gene>
<dbReference type="InterPro" id="IPR017972">
    <property type="entry name" value="Cyt_P450_CS"/>
</dbReference>
<proteinExistence type="inferred from homology"/>
<dbReference type="PRINTS" id="PR00463">
    <property type="entry name" value="EP450I"/>
</dbReference>
<evidence type="ECO:0000256" key="7">
    <source>
        <dbReference type="RuleBase" id="RU000461"/>
    </source>
</evidence>
<dbReference type="SUPFAM" id="SSF48264">
    <property type="entry name" value="Cytochrome P450"/>
    <property type="match status" value="1"/>
</dbReference>
<keyword evidence="3 7" id="KW-0479">Metal-binding</keyword>
<dbReference type="Pfam" id="PF00067">
    <property type="entry name" value="p450"/>
    <property type="match status" value="1"/>
</dbReference>
<dbReference type="PANTHER" id="PTHR24291:SF50">
    <property type="entry name" value="BIFUNCTIONAL ALBAFLAVENONE MONOOXYGENASE_TERPENE SYNTHASE"/>
    <property type="match status" value="1"/>
</dbReference>
<comment type="similarity">
    <text evidence="1 7">Belongs to the cytochrome P450 family.</text>
</comment>
<comment type="caution">
    <text evidence="8">The sequence shown here is derived from an EMBL/GenBank/DDBJ whole genome shotgun (WGS) entry which is preliminary data.</text>
</comment>
<dbReference type="PROSITE" id="PS00086">
    <property type="entry name" value="CYTOCHROME_P450"/>
    <property type="match status" value="1"/>
</dbReference>
<evidence type="ECO:0000256" key="3">
    <source>
        <dbReference type="ARBA" id="ARBA00022723"/>
    </source>
</evidence>
<dbReference type="PANTHER" id="PTHR24291">
    <property type="entry name" value="CYTOCHROME P450 FAMILY 4"/>
    <property type="match status" value="1"/>
</dbReference>
<keyword evidence="5 7" id="KW-0408">Iron</keyword>
<keyword evidence="9" id="KW-1185">Reference proteome</keyword>
<evidence type="ECO:0000256" key="6">
    <source>
        <dbReference type="ARBA" id="ARBA00023033"/>
    </source>
</evidence>
<dbReference type="EMBL" id="JBHLUN010000015">
    <property type="protein sequence ID" value="MFC0410509.1"/>
    <property type="molecule type" value="Genomic_DNA"/>
</dbReference>
<accession>A0ABV6JXQ4</accession>
<dbReference type="Proteomes" id="UP001589865">
    <property type="component" value="Unassembled WGS sequence"/>
</dbReference>
<reference evidence="8 9" key="1">
    <citation type="submission" date="2024-09" db="EMBL/GenBank/DDBJ databases">
        <authorList>
            <person name="Sun Q."/>
            <person name="Mori K."/>
        </authorList>
    </citation>
    <scope>NUCLEOTIDE SEQUENCE [LARGE SCALE GENOMIC DNA]</scope>
    <source>
        <strain evidence="8 9">TBRC 5777</strain>
    </source>
</reference>
<keyword evidence="2 7" id="KW-0349">Heme</keyword>
<dbReference type="RefSeq" id="WP_377046257.1">
    <property type="nucleotide sequence ID" value="NZ_JBHLUN010000015.1"/>
</dbReference>